<gene>
    <name evidence="3" type="ORF">UFOPK2399_00036</name>
</gene>
<evidence type="ECO:0000313" key="3">
    <source>
        <dbReference type="EMBL" id="CAB4682451.1"/>
    </source>
</evidence>
<dbReference type="EMBL" id="CAEZXP010000001">
    <property type="protein sequence ID" value="CAB4682451.1"/>
    <property type="molecule type" value="Genomic_DNA"/>
</dbReference>
<proteinExistence type="inferred from homology"/>
<keyword evidence="1" id="KW-1133">Transmembrane helix</keyword>
<organism evidence="3">
    <name type="scientific">freshwater metagenome</name>
    <dbReference type="NCBI Taxonomy" id="449393"/>
    <lineage>
        <taxon>unclassified sequences</taxon>
        <taxon>metagenomes</taxon>
        <taxon>ecological metagenomes</taxon>
    </lineage>
</organism>
<accession>A0A6J6N735</accession>
<dbReference type="InterPro" id="IPR029014">
    <property type="entry name" value="NiFe-Hase_large"/>
</dbReference>
<dbReference type="NCBIfam" id="NF004739">
    <property type="entry name" value="PRK06075.1"/>
    <property type="match status" value="1"/>
</dbReference>
<dbReference type="PANTHER" id="PTHR11993">
    <property type="entry name" value="NADH-UBIQUINONE OXIDOREDUCTASE 49 KDA SUBUNIT"/>
    <property type="match status" value="1"/>
</dbReference>
<dbReference type="GO" id="GO:0016651">
    <property type="term" value="F:oxidoreductase activity, acting on NAD(P)H"/>
    <property type="evidence" value="ECO:0007669"/>
    <property type="project" value="InterPro"/>
</dbReference>
<dbReference type="HAMAP" id="MF_01358">
    <property type="entry name" value="NDH1_NuoD"/>
    <property type="match status" value="1"/>
</dbReference>
<reference evidence="3" key="1">
    <citation type="submission" date="2020-05" db="EMBL/GenBank/DDBJ databases">
        <authorList>
            <person name="Chiriac C."/>
            <person name="Salcher M."/>
            <person name="Ghai R."/>
            <person name="Kavagutti S V."/>
        </authorList>
    </citation>
    <scope>NUCLEOTIDE SEQUENCE</scope>
</reference>
<feature type="domain" description="NADH-quinone oxidoreductase subunit D" evidence="2">
    <location>
        <begin position="153"/>
        <end position="425"/>
    </location>
</feature>
<dbReference type="Pfam" id="PF00346">
    <property type="entry name" value="Complex1_49kDa"/>
    <property type="match status" value="1"/>
</dbReference>
<keyword evidence="1" id="KW-0812">Transmembrane</keyword>
<dbReference type="SUPFAM" id="SSF56762">
    <property type="entry name" value="HydB/Nqo4-like"/>
    <property type="match status" value="1"/>
</dbReference>
<evidence type="ECO:0000256" key="1">
    <source>
        <dbReference type="SAM" id="Phobius"/>
    </source>
</evidence>
<dbReference type="GO" id="GO:0048038">
    <property type="term" value="F:quinone binding"/>
    <property type="evidence" value="ECO:0007669"/>
    <property type="project" value="InterPro"/>
</dbReference>
<name>A0A6J6N735_9ZZZZ</name>
<dbReference type="Gene3D" id="1.10.645.10">
    <property type="entry name" value="Cytochrome-c3 Hydrogenase, chain B"/>
    <property type="match status" value="1"/>
</dbReference>
<dbReference type="GO" id="GO:0051287">
    <property type="term" value="F:NAD binding"/>
    <property type="evidence" value="ECO:0007669"/>
    <property type="project" value="InterPro"/>
</dbReference>
<feature type="transmembrane region" description="Helical" evidence="1">
    <location>
        <begin position="143"/>
        <end position="163"/>
    </location>
</feature>
<protein>
    <submittedName>
        <fullName evidence="3">Unannotated protein</fullName>
    </submittedName>
</protein>
<dbReference type="NCBIfam" id="TIGR01962">
    <property type="entry name" value="NuoD"/>
    <property type="match status" value="1"/>
</dbReference>
<dbReference type="InterPro" id="IPR001135">
    <property type="entry name" value="NADH_Q_OxRdtase_suD"/>
</dbReference>
<dbReference type="AlphaFoldDB" id="A0A6J6N735"/>
<sequence length="425" mass="48161">MAVAPEQTRGVIYEGTRIPSPIPTVLRVSDELTATGDVMQVNFGPNHPSTHGVLRLIVDLYGEDVVGLEAVIGYLHTGFEKSMEQKSWWKAITYPERVDYLSFQANEMAFVMAIEKLLDQDIPEKATWMRMCLCELNRIHSHLVWLGTAALEIGAISMFWYAFRERETILDLFEMVTGVRMHTRYFQTGGLAEDIPTGFYAQARAFCDQMPKGVDDYEAMLDKNKIWLERTVGLGLLSADDAIALGQSGPALRASGVNWDLRRDQPYLAYDQVEFEVPVYYEGDVYARYRCHMEEMRESTKIIRQCVDRLEKMNGEPWIADNRKVVLPPREELHTSMEALIHHFKIVTEGYRVPEGEVYVTIESPRGEMGCYVVSDGGAKPWRVKFRAPSFVALEATATCMHSGFIADMIAIVGSLDTVMGEVDR</sequence>
<dbReference type="PANTHER" id="PTHR11993:SF10">
    <property type="entry name" value="NADH DEHYDROGENASE [UBIQUINONE] IRON-SULFUR PROTEIN 2, MITOCHONDRIAL"/>
    <property type="match status" value="1"/>
</dbReference>
<evidence type="ECO:0000259" key="2">
    <source>
        <dbReference type="Pfam" id="PF00346"/>
    </source>
</evidence>
<keyword evidence="1" id="KW-0472">Membrane</keyword>
<dbReference type="InterPro" id="IPR022885">
    <property type="entry name" value="NDH1_su_D/H"/>
</dbReference>